<dbReference type="AlphaFoldDB" id="A0AAQ4DV20"/>
<gene>
    <name evidence="1" type="ORF">V5799_006898</name>
</gene>
<sequence length="119" mass="13859">MTLLVVSVIEDALLHGRSETDWFPDNFLRLKTDWSPVLGSSLPLVEAKARRASLKRQSAKDASKFSKRGKFQSVRTFHRVAYKNLRYILRHEFYDNTEDETQRAGRDRERGCCGLAERR</sequence>
<evidence type="ECO:0000313" key="2">
    <source>
        <dbReference type="Proteomes" id="UP001321473"/>
    </source>
</evidence>
<comment type="caution">
    <text evidence="1">The sequence shown here is derived from an EMBL/GenBank/DDBJ whole genome shotgun (WGS) entry which is preliminary data.</text>
</comment>
<proteinExistence type="predicted"/>
<accession>A0AAQ4DV20</accession>
<keyword evidence="2" id="KW-1185">Reference proteome</keyword>
<name>A0AAQ4DV20_AMBAM</name>
<evidence type="ECO:0000313" key="1">
    <source>
        <dbReference type="EMBL" id="KAK8766310.1"/>
    </source>
</evidence>
<protein>
    <submittedName>
        <fullName evidence="1">Uncharacterized protein</fullName>
    </submittedName>
</protein>
<organism evidence="1 2">
    <name type="scientific">Amblyomma americanum</name>
    <name type="common">Lone star tick</name>
    <dbReference type="NCBI Taxonomy" id="6943"/>
    <lineage>
        <taxon>Eukaryota</taxon>
        <taxon>Metazoa</taxon>
        <taxon>Ecdysozoa</taxon>
        <taxon>Arthropoda</taxon>
        <taxon>Chelicerata</taxon>
        <taxon>Arachnida</taxon>
        <taxon>Acari</taxon>
        <taxon>Parasitiformes</taxon>
        <taxon>Ixodida</taxon>
        <taxon>Ixodoidea</taxon>
        <taxon>Ixodidae</taxon>
        <taxon>Amblyomminae</taxon>
        <taxon>Amblyomma</taxon>
    </lineage>
</organism>
<dbReference type="Proteomes" id="UP001321473">
    <property type="component" value="Unassembled WGS sequence"/>
</dbReference>
<dbReference type="EMBL" id="JARKHS020026460">
    <property type="protein sequence ID" value="KAK8766310.1"/>
    <property type="molecule type" value="Genomic_DNA"/>
</dbReference>
<reference evidence="1 2" key="1">
    <citation type="journal article" date="2023" name="Arcadia Sci">
        <title>De novo assembly of a long-read Amblyomma americanum tick genome.</title>
        <authorList>
            <person name="Chou S."/>
            <person name="Poskanzer K.E."/>
            <person name="Rollins M."/>
            <person name="Thuy-Boun P.S."/>
        </authorList>
    </citation>
    <scope>NUCLEOTIDE SEQUENCE [LARGE SCALE GENOMIC DNA]</scope>
    <source>
        <strain evidence="1">F_SG_1</strain>
        <tissue evidence="1">Salivary glands</tissue>
    </source>
</reference>